<dbReference type="WBParaSite" id="Csp11.Scaffold629.g15815.t1">
    <property type="protein sequence ID" value="Csp11.Scaffold629.g15815.t1"/>
    <property type="gene ID" value="Csp11.Scaffold629.g15815"/>
</dbReference>
<evidence type="ECO:0000256" key="2">
    <source>
        <dbReference type="ARBA" id="ARBA00005974"/>
    </source>
</evidence>
<dbReference type="PANTHER" id="PTHR11153">
    <property type="entry name" value="SIDEROFLEXIN"/>
    <property type="match status" value="1"/>
</dbReference>
<dbReference type="Proteomes" id="UP000095282">
    <property type="component" value="Unplaced"/>
</dbReference>
<keyword evidence="6 9" id="KW-1133">Transmembrane helix</keyword>
<evidence type="ECO:0000256" key="3">
    <source>
        <dbReference type="ARBA" id="ARBA00022448"/>
    </source>
</evidence>
<comment type="similarity">
    <text evidence="2">Belongs to the sideroflexin family.</text>
</comment>
<reference evidence="11" key="1">
    <citation type="submission" date="2016-11" db="UniProtKB">
        <authorList>
            <consortium name="WormBaseParasite"/>
        </authorList>
    </citation>
    <scope>IDENTIFICATION</scope>
</reference>
<dbReference type="STRING" id="1561998.A0A1I7U842"/>
<evidence type="ECO:0000256" key="8">
    <source>
        <dbReference type="ARBA" id="ARBA00023136"/>
    </source>
</evidence>
<dbReference type="eggNOG" id="KOG3767">
    <property type="taxonomic scope" value="Eukaryota"/>
</dbReference>
<sequence length="79" mass="9037">MNRFTRSAYYKARPLVQKYSEMPIQTFLAGIGLYFTTPLGCALFPQRSAIEVSKLEISVQNQILEKNDSPKVVYYNKGL</sequence>
<dbReference type="InterPro" id="IPR004686">
    <property type="entry name" value="Mtc"/>
</dbReference>
<evidence type="ECO:0000256" key="7">
    <source>
        <dbReference type="ARBA" id="ARBA00023128"/>
    </source>
</evidence>
<protein>
    <submittedName>
        <fullName evidence="11">Cytochrome b-c1 complex subunit 10</fullName>
    </submittedName>
</protein>
<dbReference type="PANTHER" id="PTHR11153:SF16">
    <property type="entry name" value="SIDOREFLEXIN"/>
    <property type="match status" value="1"/>
</dbReference>
<evidence type="ECO:0000313" key="11">
    <source>
        <dbReference type="WBParaSite" id="Csp11.Scaffold629.g15815.t1"/>
    </source>
</evidence>
<dbReference type="AlphaFoldDB" id="A0A1I7U842"/>
<keyword evidence="5" id="KW-0029">Amino-acid transport</keyword>
<dbReference type="GO" id="GO:0015075">
    <property type="term" value="F:monoatomic ion transmembrane transporter activity"/>
    <property type="evidence" value="ECO:0007669"/>
    <property type="project" value="InterPro"/>
</dbReference>
<dbReference type="GO" id="GO:0140300">
    <property type="term" value="P:serine import into mitochondrion"/>
    <property type="evidence" value="ECO:0007669"/>
    <property type="project" value="TreeGrafter"/>
</dbReference>
<evidence type="ECO:0000313" key="10">
    <source>
        <dbReference type="Proteomes" id="UP000095282"/>
    </source>
</evidence>
<keyword evidence="8 9" id="KW-0472">Membrane</keyword>
<accession>A0A1I7U842</accession>
<evidence type="ECO:0000256" key="4">
    <source>
        <dbReference type="ARBA" id="ARBA00022692"/>
    </source>
</evidence>
<keyword evidence="7" id="KW-0496">Mitochondrion</keyword>
<name>A0A1I7U842_9PELO</name>
<feature type="transmembrane region" description="Helical" evidence="9">
    <location>
        <begin position="24"/>
        <end position="44"/>
    </location>
</feature>
<keyword evidence="4 9" id="KW-0812">Transmembrane</keyword>
<dbReference type="Pfam" id="PF03820">
    <property type="entry name" value="SFXNs"/>
    <property type="match status" value="1"/>
</dbReference>
<dbReference type="GO" id="GO:0005743">
    <property type="term" value="C:mitochondrial inner membrane"/>
    <property type="evidence" value="ECO:0007669"/>
    <property type="project" value="TreeGrafter"/>
</dbReference>
<evidence type="ECO:0000256" key="1">
    <source>
        <dbReference type="ARBA" id="ARBA00004225"/>
    </source>
</evidence>
<comment type="subcellular location">
    <subcellularLocation>
        <location evidence="1">Mitochondrion membrane</location>
        <topology evidence="1">Multi-pass membrane protein</topology>
    </subcellularLocation>
</comment>
<keyword evidence="10" id="KW-1185">Reference proteome</keyword>
<evidence type="ECO:0000256" key="5">
    <source>
        <dbReference type="ARBA" id="ARBA00022970"/>
    </source>
</evidence>
<evidence type="ECO:0000256" key="6">
    <source>
        <dbReference type="ARBA" id="ARBA00022989"/>
    </source>
</evidence>
<keyword evidence="3" id="KW-0813">Transport</keyword>
<proteinExistence type="inferred from homology"/>
<evidence type="ECO:0000256" key="9">
    <source>
        <dbReference type="SAM" id="Phobius"/>
    </source>
</evidence>
<organism evidence="10 11">
    <name type="scientific">Caenorhabditis tropicalis</name>
    <dbReference type="NCBI Taxonomy" id="1561998"/>
    <lineage>
        <taxon>Eukaryota</taxon>
        <taxon>Metazoa</taxon>
        <taxon>Ecdysozoa</taxon>
        <taxon>Nematoda</taxon>
        <taxon>Chromadorea</taxon>
        <taxon>Rhabditida</taxon>
        <taxon>Rhabditina</taxon>
        <taxon>Rhabditomorpha</taxon>
        <taxon>Rhabditoidea</taxon>
        <taxon>Rhabditidae</taxon>
        <taxon>Peloderinae</taxon>
        <taxon>Caenorhabditis</taxon>
    </lineage>
</organism>